<feature type="domain" description="DUF6382" evidence="1">
    <location>
        <begin position="5"/>
        <end position="156"/>
    </location>
</feature>
<name>A0ABR7ETZ9_9FIRM</name>
<evidence type="ECO:0000259" key="1">
    <source>
        <dbReference type="Pfam" id="PF19909"/>
    </source>
</evidence>
<evidence type="ECO:0000313" key="2">
    <source>
        <dbReference type="EMBL" id="MBC5664204.1"/>
    </source>
</evidence>
<dbReference type="EMBL" id="JACOOY010000003">
    <property type="protein sequence ID" value="MBC5664204.1"/>
    <property type="molecule type" value="Genomic_DNA"/>
</dbReference>
<accession>A0ABR7ETZ9</accession>
<organism evidence="2 3">
    <name type="scientific">Dorea hominis</name>
    <dbReference type="NCBI Taxonomy" id="2763040"/>
    <lineage>
        <taxon>Bacteria</taxon>
        <taxon>Bacillati</taxon>
        <taxon>Bacillota</taxon>
        <taxon>Clostridia</taxon>
        <taxon>Lachnospirales</taxon>
        <taxon>Lachnospiraceae</taxon>
        <taxon>Dorea</taxon>
    </lineage>
</organism>
<dbReference type="Pfam" id="PF19909">
    <property type="entry name" value="DUF6382"/>
    <property type="match status" value="1"/>
</dbReference>
<dbReference type="Proteomes" id="UP000647235">
    <property type="component" value="Unassembled WGS sequence"/>
</dbReference>
<dbReference type="RefSeq" id="WP_186855371.1">
    <property type="nucleotide sequence ID" value="NZ_JACOOY010000003.1"/>
</dbReference>
<keyword evidence="3" id="KW-1185">Reference proteome</keyword>
<reference evidence="2 3" key="1">
    <citation type="submission" date="2020-08" db="EMBL/GenBank/DDBJ databases">
        <title>Genome public.</title>
        <authorList>
            <person name="Liu C."/>
            <person name="Sun Q."/>
        </authorList>
    </citation>
    <scope>NUCLEOTIDE SEQUENCE [LARGE SCALE GENOMIC DNA]</scope>
    <source>
        <strain evidence="2 3">NSJ-36</strain>
    </source>
</reference>
<evidence type="ECO:0000313" key="3">
    <source>
        <dbReference type="Proteomes" id="UP000647235"/>
    </source>
</evidence>
<sequence length="255" mass="31478">MERKITIEEETEYKEDYQMCMLMSNEIIGILPVRGRGFNGRSCYDYNVSGKISMRAMYERNEISAKDIKIFLECLSMALEEVQKYLLDIHCILLNPEYIFYEEEQFYFCYYPPKTSELWKDLHELTEYFVKHADYQEEESVQTIFFLHRETMEENYSLDKIMTKILYQEDERKETRENEDREIQKKEVQNRRNLWEKEEVRYDTREHDWIAEQEMGSLIMEETENLWTPVRRFLRKHKKPRWGEWDDLHIEEEEL</sequence>
<comment type="caution">
    <text evidence="2">The sequence shown here is derived from an EMBL/GenBank/DDBJ whole genome shotgun (WGS) entry which is preliminary data.</text>
</comment>
<dbReference type="InterPro" id="IPR045962">
    <property type="entry name" value="DUF6382"/>
</dbReference>
<gene>
    <name evidence="2" type="ORF">H8S07_02730</name>
</gene>
<protein>
    <recommendedName>
        <fullName evidence="1">DUF6382 domain-containing protein</fullName>
    </recommendedName>
</protein>
<proteinExistence type="predicted"/>